<organism evidence="2 3">
    <name type="scientific">Kingdonia uniflora</name>
    <dbReference type="NCBI Taxonomy" id="39325"/>
    <lineage>
        <taxon>Eukaryota</taxon>
        <taxon>Viridiplantae</taxon>
        <taxon>Streptophyta</taxon>
        <taxon>Embryophyta</taxon>
        <taxon>Tracheophyta</taxon>
        <taxon>Spermatophyta</taxon>
        <taxon>Magnoliopsida</taxon>
        <taxon>Ranunculales</taxon>
        <taxon>Circaeasteraceae</taxon>
        <taxon>Kingdonia</taxon>
    </lineage>
</organism>
<dbReference type="SUPFAM" id="SSF81383">
    <property type="entry name" value="F-box domain"/>
    <property type="match status" value="1"/>
</dbReference>
<gene>
    <name evidence="2" type="ORF">GIB67_003809</name>
</gene>
<name>A0A7J7P3R5_9MAGN</name>
<evidence type="ECO:0000313" key="2">
    <source>
        <dbReference type="EMBL" id="KAF6173808.1"/>
    </source>
</evidence>
<evidence type="ECO:0000259" key="1">
    <source>
        <dbReference type="Pfam" id="PF12937"/>
    </source>
</evidence>
<dbReference type="InterPro" id="IPR036047">
    <property type="entry name" value="F-box-like_dom_sf"/>
</dbReference>
<keyword evidence="3" id="KW-1185">Reference proteome</keyword>
<feature type="domain" description="F-box" evidence="1">
    <location>
        <begin position="5"/>
        <end position="45"/>
    </location>
</feature>
<dbReference type="Gene3D" id="3.80.10.10">
    <property type="entry name" value="Ribonuclease Inhibitor"/>
    <property type="match status" value="1"/>
</dbReference>
<comment type="caution">
    <text evidence="2">The sequence shown here is derived from an EMBL/GenBank/DDBJ whole genome shotgun (WGS) entry which is preliminary data.</text>
</comment>
<dbReference type="EMBL" id="JACGCM010000310">
    <property type="protein sequence ID" value="KAF6173808.1"/>
    <property type="molecule type" value="Genomic_DNA"/>
</dbReference>
<evidence type="ECO:0000313" key="3">
    <source>
        <dbReference type="Proteomes" id="UP000541444"/>
    </source>
</evidence>
<sequence>MIPNCLVKIFDGVDMKALLSDVPLVCKSWYKASLDPHRWRNLNFRENDDLTNDLFFDYVDDYSCNSRTINSLSLTCMIEFVVNQSWMC</sequence>
<accession>A0A7J7P3R5</accession>
<reference evidence="2 3" key="1">
    <citation type="journal article" date="2020" name="IScience">
        <title>Genome Sequencing of the Endangered Kingdonia uniflora (Circaeasteraceae, Ranunculales) Reveals Potential Mechanisms of Evolutionary Specialization.</title>
        <authorList>
            <person name="Sun Y."/>
            <person name="Deng T."/>
            <person name="Zhang A."/>
            <person name="Moore M.J."/>
            <person name="Landis J.B."/>
            <person name="Lin N."/>
            <person name="Zhang H."/>
            <person name="Zhang X."/>
            <person name="Huang J."/>
            <person name="Zhang X."/>
            <person name="Sun H."/>
            <person name="Wang H."/>
        </authorList>
    </citation>
    <scope>NUCLEOTIDE SEQUENCE [LARGE SCALE GENOMIC DNA]</scope>
    <source>
        <strain evidence="2">TB1705</strain>
        <tissue evidence="2">Leaf</tissue>
    </source>
</reference>
<dbReference type="Proteomes" id="UP000541444">
    <property type="component" value="Unassembled WGS sequence"/>
</dbReference>
<dbReference type="InterPro" id="IPR032675">
    <property type="entry name" value="LRR_dom_sf"/>
</dbReference>
<dbReference type="Pfam" id="PF12937">
    <property type="entry name" value="F-box-like"/>
    <property type="match status" value="1"/>
</dbReference>
<dbReference type="AlphaFoldDB" id="A0A7J7P3R5"/>
<protein>
    <recommendedName>
        <fullName evidence="1">F-box domain-containing protein</fullName>
    </recommendedName>
</protein>
<dbReference type="OrthoDB" id="1929062at2759"/>
<dbReference type="InterPro" id="IPR001810">
    <property type="entry name" value="F-box_dom"/>
</dbReference>
<proteinExistence type="predicted"/>